<dbReference type="Pfam" id="PF03068">
    <property type="entry name" value="PAD"/>
    <property type="match status" value="1"/>
</dbReference>
<dbReference type="InterPro" id="IPR013732">
    <property type="entry name" value="PAD_N"/>
</dbReference>
<name>A0A3B4WP58_SERLL</name>
<dbReference type="EC" id="3.5.3.15" evidence="3"/>
<comment type="subcellular location">
    <subcellularLocation>
        <location evidence="1">Cytoplasm</location>
    </subcellularLocation>
</comment>
<dbReference type="InterPro" id="IPR004303">
    <property type="entry name" value="PAD"/>
</dbReference>
<reference evidence="12" key="2">
    <citation type="submission" date="2025-09" db="UniProtKB">
        <authorList>
            <consortium name="Ensembl"/>
        </authorList>
    </citation>
    <scope>IDENTIFICATION</scope>
</reference>
<feature type="domain" description="Protein-arginine deiminase (PAD) N-terminal" evidence="10">
    <location>
        <begin position="24"/>
        <end position="130"/>
    </location>
</feature>
<evidence type="ECO:0000256" key="2">
    <source>
        <dbReference type="ARBA" id="ARBA00008166"/>
    </source>
</evidence>
<evidence type="ECO:0000259" key="11">
    <source>
        <dbReference type="Pfam" id="PF08527"/>
    </source>
</evidence>
<dbReference type="PIRSF" id="PIRSF001247">
    <property type="entry name" value="Protein-arginine_deiminase"/>
    <property type="match status" value="1"/>
</dbReference>
<evidence type="ECO:0000256" key="6">
    <source>
        <dbReference type="ARBA" id="ARBA00022837"/>
    </source>
</evidence>
<feature type="active site" evidence="8">
    <location>
        <position position="502"/>
    </location>
</feature>
<dbReference type="GO" id="GO:0005509">
    <property type="term" value="F:calcium ion binding"/>
    <property type="evidence" value="ECO:0007669"/>
    <property type="project" value="InterPro"/>
</dbReference>
<dbReference type="GO" id="GO:0005634">
    <property type="term" value="C:nucleus"/>
    <property type="evidence" value="ECO:0007669"/>
    <property type="project" value="TreeGrafter"/>
</dbReference>
<evidence type="ECO:0000313" key="12">
    <source>
        <dbReference type="Ensembl" id="ENSSLDP00000006181.1"/>
    </source>
</evidence>
<evidence type="ECO:0000256" key="5">
    <source>
        <dbReference type="ARBA" id="ARBA00022801"/>
    </source>
</evidence>
<evidence type="ECO:0000259" key="9">
    <source>
        <dbReference type="Pfam" id="PF03068"/>
    </source>
</evidence>
<keyword evidence="13" id="KW-1185">Reference proteome</keyword>
<dbReference type="InterPro" id="IPR013733">
    <property type="entry name" value="Prot_Arg_deaminase_cen_dom"/>
</dbReference>
<evidence type="ECO:0000259" key="10">
    <source>
        <dbReference type="Pfam" id="PF08526"/>
    </source>
</evidence>
<dbReference type="RefSeq" id="XP_023258558.1">
    <property type="nucleotide sequence ID" value="XM_023402790.1"/>
</dbReference>
<dbReference type="KEGG" id="slal:111652507"/>
<organism evidence="12 13">
    <name type="scientific">Seriola lalandi dorsalis</name>
    <dbReference type="NCBI Taxonomy" id="1841481"/>
    <lineage>
        <taxon>Eukaryota</taxon>
        <taxon>Metazoa</taxon>
        <taxon>Chordata</taxon>
        <taxon>Craniata</taxon>
        <taxon>Vertebrata</taxon>
        <taxon>Euteleostomi</taxon>
        <taxon>Actinopterygii</taxon>
        <taxon>Neopterygii</taxon>
        <taxon>Teleostei</taxon>
        <taxon>Neoteleostei</taxon>
        <taxon>Acanthomorphata</taxon>
        <taxon>Carangaria</taxon>
        <taxon>Carangiformes</taxon>
        <taxon>Carangidae</taxon>
        <taxon>Seriola</taxon>
    </lineage>
</organism>
<evidence type="ECO:0000256" key="4">
    <source>
        <dbReference type="ARBA" id="ARBA00022490"/>
    </source>
</evidence>
<keyword evidence="5" id="KW-0378">Hydrolase</keyword>
<evidence type="ECO:0000256" key="7">
    <source>
        <dbReference type="ARBA" id="ARBA00048487"/>
    </source>
</evidence>
<dbReference type="GeneTree" id="ENSGT00940000153217"/>
<comment type="catalytic activity">
    <reaction evidence="7">
        <text>L-arginyl-[protein] + H2O = L-citrullyl-[protein] + NH4(+)</text>
        <dbReference type="Rhea" id="RHEA:18089"/>
        <dbReference type="Rhea" id="RHEA-COMP:10532"/>
        <dbReference type="Rhea" id="RHEA-COMP:10588"/>
        <dbReference type="ChEBI" id="CHEBI:15377"/>
        <dbReference type="ChEBI" id="CHEBI:28938"/>
        <dbReference type="ChEBI" id="CHEBI:29965"/>
        <dbReference type="ChEBI" id="CHEBI:83397"/>
        <dbReference type="EC" id="3.5.3.15"/>
    </reaction>
</comment>
<proteinExistence type="inferred from homology"/>
<dbReference type="Pfam" id="PF08527">
    <property type="entry name" value="PAD_M"/>
    <property type="match status" value="1"/>
</dbReference>
<comment type="similarity">
    <text evidence="2">Belongs to the protein arginine deiminase family.</text>
</comment>
<dbReference type="OrthoDB" id="5102063at2759"/>
<dbReference type="Gene3D" id="2.60.40.1860">
    <property type="entry name" value="Protein-arginine deiminase, N-terminal domain"/>
    <property type="match status" value="1"/>
</dbReference>
<dbReference type="Pfam" id="PF08526">
    <property type="entry name" value="PAD_N"/>
    <property type="match status" value="1"/>
</dbReference>
<dbReference type="InterPro" id="IPR038685">
    <property type="entry name" value="PAD_N_sf"/>
</dbReference>
<feature type="active site" evidence="8">
    <location>
        <position position="680"/>
    </location>
</feature>
<keyword evidence="6" id="KW-0106">Calcium</keyword>
<dbReference type="GeneID" id="111652507"/>
<dbReference type="FunFam" id="2.60.40.1700:FF:000001">
    <property type="entry name" value="Protein-arginine deiminase type-2"/>
    <property type="match status" value="1"/>
</dbReference>
<dbReference type="Gene3D" id="3.75.10.10">
    <property type="entry name" value="L-arginine/glycine Amidinotransferase, Chain A"/>
    <property type="match status" value="1"/>
</dbReference>
<dbReference type="Proteomes" id="UP000261360">
    <property type="component" value="Unplaced"/>
</dbReference>
<protein>
    <recommendedName>
        <fullName evidence="3">protein-arginine deiminase</fullName>
        <ecNumber evidence="3">3.5.3.15</ecNumber>
    </recommendedName>
</protein>
<dbReference type="InterPro" id="IPR013530">
    <property type="entry name" value="PAD_C"/>
</dbReference>
<dbReference type="AlphaFoldDB" id="A0A3B4WP58"/>
<dbReference type="FunFam" id="3.75.10.10:FF:000003">
    <property type="entry name" value="Protein-arginine deiminase type-2"/>
    <property type="match status" value="1"/>
</dbReference>
<dbReference type="PANTHER" id="PTHR10837">
    <property type="entry name" value="PEPTIDYLARGININE DEIMINASE"/>
    <property type="match status" value="1"/>
</dbReference>
<dbReference type="Gene3D" id="2.60.40.1700">
    <property type="entry name" value="Protein-arginine deiminase, central domain"/>
    <property type="match status" value="1"/>
</dbReference>
<keyword evidence="4" id="KW-0963">Cytoplasm</keyword>
<feature type="active site" evidence="8">
    <location>
        <position position="504"/>
    </location>
</feature>
<accession>A0A3B4WP58</accession>
<evidence type="ECO:0000313" key="13">
    <source>
        <dbReference type="Proteomes" id="UP000261360"/>
    </source>
</evidence>
<dbReference type="InterPro" id="IPR008972">
    <property type="entry name" value="Cupredoxin"/>
</dbReference>
<feature type="active site" evidence="8">
    <location>
        <position position="381"/>
    </location>
</feature>
<evidence type="ECO:0000256" key="3">
    <source>
        <dbReference type="ARBA" id="ARBA00012200"/>
    </source>
</evidence>
<reference evidence="12" key="1">
    <citation type="submission" date="2025-08" db="UniProtKB">
        <authorList>
            <consortium name="Ensembl"/>
        </authorList>
    </citation>
    <scope>IDENTIFICATION</scope>
</reference>
<sequence length="698" mass="79132">MFQQIAQTNVPAFLQRRGTGAPEHHRTCRLNTENPNRIVHVVGTSMKANLNRSAPPSSKFFSVKCTYNVQYSISPPPLETSHLSPIPLSGNSVLLISMRRASEFENDSKLSVQYYGGNKEVLGRAVIHLTAVEISLDVDADRDGVVEKDNPNKGSWKWGPNGHGAILLVNCDTERIYAKKPDVEQNYISRPSDLKDMSVMVLRTRGPAKLPEGYKLTMHMSQGDAESVRVFMSTSPEAANNFLSVKHFYNYSVRDYPVVLNSEVLSQEVPYIGGVAEMKFYVEGLRFPDKDFDGLISINLSLLEPICEGIPETPIFTDKIVFRVAPWIMTPNTLQPVEVFICSTSDNYQFLKGMKNLVAKSGYKLKICHEYVNRGDRWMQDELEFGYIDSPHHRFPVVLDSPRDGELMDFPYNELLGPDFGYVTRVAQRKDVSSLDSFGNLEVSPPVTVNGQNYPLGRIIIGVAFPTATKGRNMTKVVQDFLWAQKVQEPIALFSDWLFVGHVDEFMTFVPAPDRKHFRLLLASPDAGYKLFRGLQKDGHGQARLFEGLKDEEPTTVDDILKDDGFRYQNNYVQNCIDWNRDVLKRELGLEEEDIIDLPILFKLIEEEDKEYRAVAYYPDMVNMIVLGKNLGIPKPFGPKVNGRCALEAEMCSLMEGLGLKCTFIDDFASYHKLLGEVHCGSNVRRQPFDFKWWNLEM</sequence>
<evidence type="ECO:0000256" key="1">
    <source>
        <dbReference type="ARBA" id="ARBA00004496"/>
    </source>
</evidence>
<dbReference type="SUPFAM" id="SSF55909">
    <property type="entry name" value="Pentein"/>
    <property type="match status" value="1"/>
</dbReference>
<dbReference type="SUPFAM" id="SSF49503">
    <property type="entry name" value="Cupredoxins"/>
    <property type="match status" value="1"/>
</dbReference>
<dbReference type="InterPro" id="IPR036556">
    <property type="entry name" value="PAD_central_sf"/>
</dbReference>
<dbReference type="GO" id="GO:0004668">
    <property type="term" value="F:protein-arginine deiminase activity"/>
    <property type="evidence" value="ECO:0007669"/>
    <property type="project" value="UniProtKB-EC"/>
</dbReference>
<feature type="domain" description="Protein-arginine deiminase (PAD) central" evidence="11">
    <location>
        <begin position="132"/>
        <end position="304"/>
    </location>
</feature>
<dbReference type="CTD" id="11240"/>
<dbReference type="GO" id="GO:0005737">
    <property type="term" value="C:cytoplasm"/>
    <property type="evidence" value="ECO:0007669"/>
    <property type="project" value="UniProtKB-SubCell"/>
</dbReference>
<evidence type="ECO:0000256" key="8">
    <source>
        <dbReference type="PIRSR" id="PIRSR001247-1"/>
    </source>
</evidence>
<dbReference type="SUPFAM" id="SSF110083">
    <property type="entry name" value="Peptidylarginine deiminase Pad4, middle domain"/>
    <property type="match status" value="1"/>
</dbReference>
<dbReference type="Ensembl" id="ENSSLDT00000006396.1">
    <property type="protein sequence ID" value="ENSSLDP00000006181.1"/>
    <property type="gene ID" value="ENSSLDG00000004931.1"/>
</dbReference>
<feature type="domain" description="Protein-arginine deiminase C-terminal" evidence="9">
    <location>
        <begin position="315"/>
        <end position="695"/>
    </location>
</feature>
<dbReference type="PANTHER" id="PTHR10837:SF8">
    <property type="entry name" value="PROTEIN-ARGININE DEIMINASE"/>
    <property type="match status" value="1"/>
</dbReference>